<dbReference type="EMBL" id="MPUH01000814">
    <property type="protein sequence ID" value="OMJ73548.1"/>
    <property type="molecule type" value="Genomic_DNA"/>
</dbReference>
<reference evidence="1 2" key="1">
    <citation type="submission" date="2016-11" db="EMBL/GenBank/DDBJ databases">
        <title>The macronuclear genome of Stentor coeruleus: a giant cell with tiny introns.</title>
        <authorList>
            <person name="Slabodnick M."/>
            <person name="Ruby J.G."/>
            <person name="Reiff S.B."/>
            <person name="Swart E.C."/>
            <person name="Gosai S."/>
            <person name="Prabakaran S."/>
            <person name="Witkowska E."/>
            <person name="Larue G.E."/>
            <person name="Fisher S."/>
            <person name="Freeman R.M."/>
            <person name="Gunawardena J."/>
            <person name="Chu W."/>
            <person name="Stover N.A."/>
            <person name="Gregory B.D."/>
            <person name="Nowacki M."/>
            <person name="Derisi J."/>
            <person name="Roy S.W."/>
            <person name="Marshall W.F."/>
            <person name="Sood P."/>
        </authorList>
    </citation>
    <scope>NUCLEOTIDE SEQUENCE [LARGE SCALE GENOMIC DNA]</scope>
    <source>
        <strain evidence="1">WM001</strain>
    </source>
</reference>
<protein>
    <submittedName>
        <fullName evidence="1">Uncharacterized protein</fullName>
    </submittedName>
</protein>
<organism evidence="1 2">
    <name type="scientific">Stentor coeruleus</name>
    <dbReference type="NCBI Taxonomy" id="5963"/>
    <lineage>
        <taxon>Eukaryota</taxon>
        <taxon>Sar</taxon>
        <taxon>Alveolata</taxon>
        <taxon>Ciliophora</taxon>
        <taxon>Postciliodesmatophora</taxon>
        <taxon>Heterotrichea</taxon>
        <taxon>Heterotrichida</taxon>
        <taxon>Stentoridae</taxon>
        <taxon>Stentor</taxon>
    </lineage>
</organism>
<dbReference type="Proteomes" id="UP000187209">
    <property type="component" value="Unassembled WGS sequence"/>
</dbReference>
<gene>
    <name evidence="1" type="ORF">SteCoe_27741</name>
</gene>
<evidence type="ECO:0000313" key="2">
    <source>
        <dbReference type="Proteomes" id="UP000187209"/>
    </source>
</evidence>
<accession>A0A1R2B9T5</accession>
<proteinExistence type="predicted"/>
<keyword evidence="2" id="KW-1185">Reference proteome</keyword>
<evidence type="ECO:0000313" key="1">
    <source>
        <dbReference type="EMBL" id="OMJ73548.1"/>
    </source>
</evidence>
<comment type="caution">
    <text evidence="1">The sequence shown here is derived from an EMBL/GenBank/DDBJ whole genome shotgun (WGS) entry which is preliminary data.</text>
</comment>
<name>A0A1R2B9T5_9CILI</name>
<dbReference type="OrthoDB" id="321282at2759"/>
<dbReference type="AlphaFoldDB" id="A0A1R2B9T5"/>
<sequence length="475" mass="54998">MEDKNFSWFLSELHTKKLPLKILEAGICRGSKLLDWYYTDTCGLIGRKPVKEKDRTKHLLNYFLNQRVPILEEYNPEKVICYLYHRKGVKIVTAKDAIELAENQLHGLQVRSIHMALPNSLNYSKVYKLTSWNEGGELQNQLTYGRITKDANEEVNDPVTYEKVLSLISYISDLIHKNYIKHIKTIKIDLTADSTNALHIIKITELCLVETFSKSDALLRGVARKTSLKILQESSEEVSEEDFDSGFNNPIKVVQEREQKKKANEYKIPLKKSVPQNSGVFLEMIAKTFDRDRKNIEYVEKIKNKRFLLEGMEKNNNRKLYQLASLKSPRENIPKKHALSNINDLLYYVEKTRPRIWLRDNGEEIIGQEIFPEITPQQPIHNYHSSTSSKAQEKNMKKFLSAAYLHGVHKYDDKSSEYWNKERQRILSKKGVDTIDPRAFMSGASSCMTSYPSFSSLPNTTKSKGLITPSLIHRY</sequence>